<gene>
    <name evidence="4" type="ORF">PSON_ATCC_30995.1.T0950037</name>
</gene>
<evidence type="ECO:0008006" key="6">
    <source>
        <dbReference type="Google" id="ProtNLM"/>
    </source>
</evidence>
<feature type="transmembrane region" description="Helical" evidence="3">
    <location>
        <begin position="1157"/>
        <end position="1178"/>
    </location>
</feature>
<evidence type="ECO:0000313" key="5">
    <source>
        <dbReference type="Proteomes" id="UP000692954"/>
    </source>
</evidence>
<feature type="coiled-coil region" evidence="1">
    <location>
        <begin position="592"/>
        <end position="619"/>
    </location>
</feature>
<feature type="region of interest" description="Disordered" evidence="2">
    <location>
        <begin position="1076"/>
        <end position="1131"/>
    </location>
</feature>
<sequence length="1741" mass="207290">MVIKKAFEDFYLENFLIIRDCFNRNQFFSFGLILFQSFQIEGIFLCENNFEPQKSEKKRGIMDAIIWILKASKIYPIFQSETNLNQIYFIDVCFLITLIVIFLINLLIAIKKNSQLKQTDQKINGLFSLHFSDFPMKQQIKQQFNIKLIKLITNLLSFFLQTYKYIIHWTIIYCSLNILYNCIADDQQLNENWIYTSGITTSIFVFLFFFLIDLFMTFHFFDYKFKNQDFLGKKESNLELVFNIYIYACIIIIIFTKHEYPNLQLLLGLIFNFFLLLLSTLQILYRRQQINTFQSFILGQFIFIYIGQFCYINNLFSIDFMNLLVFISSPIIFGLQIIIRREQLKKHFTLSLKDSRYLEQKLRVMYDLIKMTYFKDWRTFKKPIIRTHISLQLHSLAANHLRNCSGYQLDETQPLYFNLTRQCFCKQYFQYNEQKSIQFWKRDLDYEAEKKYFAFNNEKQFKQFLFDLIKFYFERFLQNKSIMENNEQFSYIYFLFQIQKKPTKAFYEAMNLKFKVKKLNQKRTMIIEQLIQDAKHNFNLMIEKKDLKNQKYNFKQVFDFDQNLDIAKQNFQIILTNYKKWYYQLLNQQLQLESIINKGTELQQQIQVLEKQLSNLYQLNPVSVELDTIIYLFYKYINFNIKRPKTTKRNSPYANQFVQSINQQVFQRDSCIIYISLMNQRGSIQNYTKSFKSLILGNDQEIKYQNIKYFMPDSIAQHHDMYLDNFIELGRMNIVMAEQRFLILKNKESFIIPVHAKVRLENYSNNDFGSSALVTKINQQNYYIVISKFGILEELSQNFHEDIIKKTFNCPPSQLKNLNFLRIMPCLLKDLQKLSQTQKNNNDIDFEFIQQNKDEVNYDILKEGNILIPRQFNLSEQMQLLKTSMTNDIQSYFQQEQLQSHLYFQNVQHYYIFYVKYKIRVMKTINSLYIILDIQNLKMVKSEHQLKVLKAIQNLCNIDGQSIAKQPQTPKINYLFQELEGKENFEKNKFDLFRKSQSSELIEKKYYDMNQNLMAEDDIMIAKKQQNIEEFNSNPKRELVSQTIDSQLFSKSKDNQKLLQMDFDNSKQFQRQNSFHLPSKNNLDDMDMSNKNSQDSIDQDSSSNLKSNNQIQRYQDDGGSSIGSSQQQSDYISKRRMIKDVLYTDHQFQNNTTKQGILIFGLILLTILYVINLTFIIITQDKLILIETNKHVSKNIECALNLFILSNQYEQIFHHSQTDVFWFHQIENISISNYQKYIQIILNEQNSIIHQSNFNQLKNITFNQNNETIELDQFFIYKLVGQKIIDYINYQVYNTTSISFIIDNYLVLIDEMLQNFNISITDNINEQISFIQTQHQLTIILSEVIISLLVIVLIPLFLVINKQKNTILQFFTTFPQSELQQQFEVYQILLEKLVESKFSQQETNQYDIESTHIKKLAKSIKGIKEISHKKQQHGKLKTIVGSNSTPLIIFSIFLVLLLFSIISAYFLTSYMVKFQFLNEYLNQLKQNNVYSTLQNEILKENSIQNIIINNLINQDTIKVQHNSILKLIQNQQETQNSALVYYSLELTDNISNDDAELFQILSNNICTIFNSQLIQHLSIQQYLEYFSYEVCESFGNQQAGISVTLTDFINQMNQFYETIKIFANQKLDPEILNQELLLLNNQEMQEIFIYLTFTLQVISDYGDYQAKNRIENHFVTQIIIFVIGVTVVSVFTFITEKCYKNLISNQINQSKLLLTLIPFEVLQTNAYVMTYVLQESKKIYL</sequence>
<reference evidence="4" key="1">
    <citation type="submission" date="2021-01" db="EMBL/GenBank/DDBJ databases">
        <authorList>
            <consortium name="Genoscope - CEA"/>
            <person name="William W."/>
        </authorList>
    </citation>
    <scope>NUCLEOTIDE SEQUENCE</scope>
</reference>
<dbReference type="OrthoDB" id="303417at2759"/>
<evidence type="ECO:0000256" key="1">
    <source>
        <dbReference type="SAM" id="Coils"/>
    </source>
</evidence>
<evidence type="ECO:0000256" key="3">
    <source>
        <dbReference type="SAM" id="Phobius"/>
    </source>
</evidence>
<feature type="compositionally biased region" description="Low complexity" evidence="2">
    <location>
        <begin position="1117"/>
        <end position="1131"/>
    </location>
</feature>
<feature type="transmembrane region" description="Helical" evidence="3">
    <location>
        <begin position="296"/>
        <end position="314"/>
    </location>
</feature>
<name>A0A8S1Q3Q5_9CILI</name>
<dbReference type="PANTHER" id="PTHR31600:SF2">
    <property type="entry name" value="GAMETE ENRICHED GENE 10 PROTEIN-RELATED"/>
    <property type="match status" value="1"/>
</dbReference>
<dbReference type="PANTHER" id="PTHR31600">
    <property type="entry name" value="TINY MACROCYSTS PROTEIN B-RELATED"/>
    <property type="match status" value="1"/>
</dbReference>
<evidence type="ECO:0000313" key="4">
    <source>
        <dbReference type="EMBL" id="CAD8110068.1"/>
    </source>
</evidence>
<feature type="transmembrane region" description="Helical" evidence="3">
    <location>
        <begin position="237"/>
        <end position="256"/>
    </location>
</feature>
<feature type="transmembrane region" description="Helical" evidence="3">
    <location>
        <begin position="87"/>
        <end position="108"/>
    </location>
</feature>
<keyword evidence="3" id="KW-0472">Membrane</keyword>
<evidence type="ECO:0000256" key="2">
    <source>
        <dbReference type="SAM" id="MobiDB-lite"/>
    </source>
</evidence>
<comment type="caution">
    <text evidence="4">The sequence shown here is derived from an EMBL/GenBank/DDBJ whole genome shotgun (WGS) entry which is preliminary data.</text>
</comment>
<feature type="transmembrane region" description="Helical" evidence="3">
    <location>
        <begin position="1674"/>
        <end position="1694"/>
    </location>
</feature>
<feature type="transmembrane region" description="Helical" evidence="3">
    <location>
        <begin position="262"/>
        <end position="284"/>
    </location>
</feature>
<keyword evidence="1" id="KW-0175">Coiled coil</keyword>
<feature type="compositionally biased region" description="Low complexity" evidence="2">
    <location>
        <begin position="1089"/>
        <end position="1104"/>
    </location>
</feature>
<feature type="transmembrane region" description="Helical" evidence="3">
    <location>
        <begin position="193"/>
        <end position="216"/>
    </location>
</feature>
<keyword evidence="3" id="KW-0812">Transmembrane</keyword>
<accession>A0A8S1Q3Q5</accession>
<protein>
    <recommendedName>
        <fullName evidence="6">Transmembrane protein</fullName>
    </recommendedName>
</protein>
<dbReference type="InterPro" id="IPR052994">
    <property type="entry name" value="Tiny_macrocysts_regulators"/>
</dbReference>
<dbReference type="Proteomes" id="UP000692954">
    <property type="component" value="Unassembled WGS sequence"/>
</dbReference>
<proteinExistence type="predicted"/>
<dbReference type="EMBL" id="CAJJDN010000095">
    <property type="protein sequence ID" value="CAD8110068.1"/>
    <property type="molecule type" value="Genomic_DNA"/>
</dbReference>
<feature type="transmembrane region" description="Helical" evidence="3">
    <location>
        <begin position="1447"/>
        <end position="1467"/>
    </location>
</feature>
<feature type="transmembrane region" description="Helical" evidence="3">
    <location>
        <begin position="1337"/>
        <end position="1360"/>
    </location>
</feature>
<keyword evidence="5" id="KW-1185">Reference proteome</keyword>
<keyword evidence="3" id="KW-1133">Transmembrane helix</keyword>
<feature type="transmembrane region" description="Helical" evidence="3">
    <location>
        <begin position="151"/>
        <end position="173"/>
    </location>
</feature>
<organism evidence="4 5">
    <name type="scientific">Paramecium sonneborni</name>
    <dbReference type="NCBI Taxonomy" id="65129"/>
    <lineage>
        <taxon>Eukaryota</taxon>
        <taxon>Sar</taxon>
        <taxon>Alveolata</taxon>
        <taxon>Ciliophora</taxon>
        <taxon>Intramacronucleata</taxon>
        <taxon>Oligohymenophorea</taxon>
        <taxon>Peniculida</taxon>
        <taxon>Parameciidae</taxon>
        <taxon>Paramecium</taxon>
    </lineage>
</organism>